<evidence type="ECO:0000313" key="2">
    <source>
        <dbReference type="Proteomes" id="UP000195442"/>
    </source>
</evidence>
<reference evidence="2" key="1">
    <citation type="submission" date="2017-02" db="EMBL/GenBank/DDBJ databases">
        <authorList>
            <person name="Daims H."/>
        </authorList>
    </citation>
    <scope>NUCLEOTIDE SEQUENCE [LARGE SCALE GENOMIC DNA]</scope>
</reference>
<protein>
    <submittedName>
        <fullName evidence="1">Uncharacterized protein</fullName>
    </submittedName>
</protein>
<dbReference type="AlphaFoldDB" id="A0A1R4HD16"/>
<accession>A0A1R4HD16</accession>
<name>A0A1R4HD16_9GAMM</name>
<proteinExistence type="predicted"/>
<sequence>MAIKSSTFGRVELSGADAVRFVQHMNEDKPNPLALATLARGREIIEKTNKGEAFKLKRNA</sequence>
<dbReference type="RefSeq" id="WP_087147583.1">
    <property type="nucleotide sequence ID" value="NZ_FUKJ01000301.1"/>
</dbReference>
<dbReference type="EMBL" id="FUKJ01000301">
    <property type="protein sequence ID" value="SJM93921.1"/>
    <property type="molecule type" value="Genomic_DNA"/>
</dbReference>
<keyword evidence="2" id="KW-1185">Reference proteome</keyword>
<gene>
    <name evidence="1" type="ORF">CRENPOLYSF2_370031</name>
</gene>
<dbReference type="Proteomes" id="UP000195442">
    <property type="component" value="Unassembled WGS sequence"/>
</dbReference>
<organism evidence="1 2">
    <name type="scientific">Crenothrix polyspora</name>
    <dbReference type="NCBI Taxonomy" id="360316"/>
    <lineage>
        <taxon>Bacteria</taxon>
        <taxon>Pseudomonadati</taxon>
        <taxon>Pseudomonadota</taxon>
        <taxon>Gammaproteobacteria</taxon>
        <taxon>Methylococcales</taxon>
        <taxon>Crenotrichaceae</taxon>
        <taxon>Crenothrix</taxon>
    </lineage>
</organism>
<evidence type="ECO:0000313" key="1">
    <source>
        <dbReference type="EMBL" id="SJM93921.1"/>
    </source>
</evidence>